<dbReference type="AlphaFoldDB" id="Q7P3T1"/>
<accession>Q7P3T1</accession>
<proteinExistence type="predicted"/>
<comment type="caution">
    <text evidence="1">The sequence shown here is derived from an EMBL/GenBank/DDBJ whole genome shotgun (WGS) entry which is preliminary data.</text>
</comment>
<reference evidence="1 2" key="1">
    <citation type="journal article" date="2003" name="Genome Res.">
        <title>Genome analysis of F. nucleatum sub spp vincentii and its comparison with the genome of F. nucleatum ATCC 25586.</title>
        <authorList>
            <person name="Kapatral V."/>
            <person name="Ivanova N."/>
            <person name="Anderson I."/>
            <person name="Reznik G."/>
            <person name="Bhattacharyya A."/>
            <person name="Gardner W.L."/>
            <person name="Mikhailova N."/>
            <person name="Lapidus A."/>
            <person name="Larsen N."/>
            <person name="D'Souza M."/>
            <person name="Walunas T."/>
            <person name="Haselkorn R."/>
            <person name="Overbeek R."/>
            <person name="Kyrpides N."/>
        </authorList>
    </citation>
    <scope>NUCLEOTIDE SEQUENCE [LARGE SCALE GENOMIC DNA]</scope>
    <source>
        <strain evidence="1 2">ATCC 49256</strain>
    </source>
</reference>
<name>Q7P3T1_FUSVC</name>
<dbReference type="Proteomes" id="UP000006454">
    <property type="component" value="Unassembled WGS sequence"/>
</dbReference>
<organism evidence="1 2">
    <name type="scientific">Fusobacterium vincentii ATCC 49256</name>
    <dbReference type="NCBI Taxonomy" id="209882"/>
    <lineage>
        <taxon>Bacteria</taxon>
        <taxon>Fusobacteriati</taxon>
        <taxon>Fusobacteriota</taxon>
        <taxon>Fusobacteriia</taxon>
        <taxon>Fusobacteriales</taxon>
        <taxon>Fusobacteriaceae</taxon>
        <taxon>Fusobacterium</taxon>
    </lineage>
</organism>
<evidence type="ECO:0000313" key="2">
    <source>
        <dbReference type="Proteomes" id="UP000006454"/>
    </source>
</evidence>
<sequence length="52" mass="5821">MTLRSSIEEFDRGSDGIINLYLICAPRTLDKRGTYAEHICGSICTGEQCILR</sequence>
<evidence type="ECO:0000313" key="1">
    <source>
        <dbReference type="EMBL" id="EAA23246.1"/>
    </source>
</evidence>
<protein>
    <submittedName>
        <fullName evidence="1">Uncharacterized protein</fullName>
    </submittedName>
</protein>
<gene>
    <name evidence="1" type="ORF">FNV0253</name>
</gene>
<dbReference type="EMBL" id="AABF01000178">
    <property type="protein sequence ID" value="EAA23246.1"/>
    <property type="molecule type" value="Genomic_DNA"/>
</dbReference>